<organism evidence="1 2">
    <name type="scientific">Metabacillus endolithicus</name>
    <dbReference type="NCBI Taxonomy" id="1535204"/>
    <lineage>
        <taxon>Bacteria</taxon>
        <taxon>Bacillati</taxon>
        <taxon>Bacillota</taxon>
        <taxon>Bacilli</taxon>
        <taxon>Bacillales</taxon>
        <taxon>Bacillaceae</taxon>
        <taxon>Metabacillus</taxon>
    </lineage>
</organism>
<sequence>MPNPFEAVWNTLKTTIDKIDEPHSPLHVIEVGDLWKYLTMVEEFIRYEEVGLNTTSDDEVREMLVDAVKLCESQVKRLSDFMKKEGVPLPDVTSAKPESNPKEVPLGVKLTDDELSNGISFKLVLCMQACAKGQADAIRNDVGLLWLNFYTEWVAFGTTLKTLMRKRGWIKVPPYYYPPGSPVQ</sequence>
<keyword evidence="2" id="KW-1185">Reference proteome</keyword>
<comment type="caution">
    <text evidence="1">The sequence shown here is derived from an EMBL/GenBank/DDBJ whole genome shotgun (WGS) entry which is preliminary data.</text>
</comment>
<evidence type="ECO:0000313" key="2">
    <source>
        <dbReference type="Proteomes" id="UP001597318"/>
    </source>
</evidence>
<gene>
    <name evidence="1" type="ORF">ACFSKK_21510</name>
</gene>
<dbReference type="EMBL" id="JBHUIK010000006">
    <property type="protein sequence ID" value="MFD2216256.1"/>
    <property type="molecule type" value="Genomic_DNA"/>
</dbReference>
<dbReference type="Gene3D" id="1.20.1260.10">
    <property type="match status" value="1"/>
</dbReference>
<dbReference type="RefSeq" id="WP_247339876.1">
    <property type="nucleotide sequence ID" value="NZ_CP095550.1"/>
</dbReference>
<evidence type="ECO:0000313" key="1">
    <source>
        <dbReference type="EMBL" id="MFD2216256.1"/>
    </source>
</evidence>
<dbReference type="Pfam" id="PF11553">
    <property type="entry name" value="DUF3231"/>
    <property type="match status" value="1"/>
</dbReference>
<protein>
    <submittedName>
        <fullName evidence="1">DUF3231 family protein</fullName>
    </submittedName>
</protein>
<dbReference type="Proteomes" id="UP001597318">
    <property type="component" value="Unassembled WGS sequence"/>
</dbReference>
<dbReference type="InterPro" id="IPR012347">
    <property type="entry name" value="Ferritin-like"/>
</dbReference>
<proteinExistence type="predicted"/>
<accession>A0ABW5C330</accession>
<name>A0ABW5C330_9BACI</name>
<dbReference type="InterPro" id="IPR021617">
    <property type="entry name" value="DUF3231"/>
</dbReference>
<reference evidence="2" key="1">
    <citation type="journal article" date="2019" name="Int. J. Syst. Evol. Microbiol.">
        <title>The Global Catalogue of Microorganisms (GCM) 10K type strain sequencing project: providing services to taxonomists for standard genome sequencing and annotation.</title>
        <authorList>
            <consortium name="The Broad Institute Genomics Platform"/>
            <consortium name="The Broad Institute Genome Sequencing Center for Infectious Disease"/>
            <person name="Wu L."/>
            <person name="Ma J."/>
        </authorList>
    </citation>
    <scope>NUCLEOTIDE SEQUENCE [LARGE SCALE GENOMIC DNA]</scope>
    <source>
        <strain evidence="2">CGMCC 1.15474</strain>
    </source>
</reference>